<accession>A0A1E3H3W4</accession>
<feature type="region of interest" description="Disordered" evidence="1">
    <location>
        <begin position="77"/>
        <end position="135"/>
    </location>
</feature>
<dbReference type="RefSeq" id="WP_210183285.1">
    <property type="nucleotide sequence ID" value="NZ_MCRJ01000033.1"/>
</dbReference>
<reference evidence="2 3" key="1">
    <citation type="submission" date="2016-07" db="EMBL/GenBank/DDBJ databases">
        <title>Draft Genome Sequence of Methylobrevis pamukkalensis PK2.</title>
        <authorList>
            <person name="Vasilenko O.V."/>
            <person name="Doronina N.V."/>
            <person name="Shmareva M.N."/>
            <person name="Tarlachkov S.V."/>
            <person name="Mustakhimov I."/>
            <person name="Trotsenko Y.A."/>
        </authorList>
    </citation>
    <scope>NUCLEOTIDE SEQUENCE [LARGE SCALE GENOMIC DNA]</scope>
    <source>
        <strain evidence="2 3">PK2</strain>
    </source>
</reference>
<dbReference type="InterPro" id="IPR029063">
    <property type="entry name" value="SAM-dependent_MTases_sf"/>
</dbReference>
<comment type="caution">
    <text evidence="2">The sequence shown here is derived from an EMBL/GenBank/DDBJ whole genome shotgun (WGS) entry which is preliminary data.</text>
</comment>
<dbReference type="Gene3D" id="3.40.50.150">
    <property type="entry name" value="Vaccinia Virus protein VP39"/>
    <property type="match status" value="1"/>
</dbReference>
<feature type="compositionally biased region" description="Low complexity" evidence="1">
    <location>
        <begin position="101"/>
        <end position="135"/>
    </location>
</feature>
<dbReference type="SUPFAM" id="SSF53335">
    <property type="entry name" value="S-adenosyl-L-methionine-dependent methyltransferases"/>
    <property type="match status" value="1"/>
</dbReference>
<dbReference type="AlphaFoldDB" id="A0A1E3H3W4"/>
<evidence type="ECO:0000256" key="1">
    <source>
        <dbReference type="SAM" id="MobiDB-lite"/>
    </source>
</evidence>
<dbReference type="EMBL" id="MCRJ01000033">
    <property type="protein sequence ID" value="ODN70984.1"/>
    <property type="molecule type" value="Genomic_DNA"/>
</dbReference>
<keyword evidence="3" id="KW-1185">Reference proteome</keyword>
<organism evidence="2 3">
    <name type="scientific">Methylobrevis pamukkalensis</name>
    <dbReference type="NCBI Taxonomy" id="1439726"/>
    <lineage>
        <taxon>Bacteria</taxon>
        <taxon>Pseudomonadati</taxon>
        <taxon>Pseudomonadota</taxon>
        <taxon>Alphaproteobacteria</taxon>
        <taxon>Hyphomicrobiales</taxon>
        <taxon>Pleomorphomonadaceae</taxon>
        <taxon>Methylobrevis</taxon>
    </lineage>
</organism>
<evidence type="ECO:0000313" key="3">
    <source>
        <dbReference type="Proteomes" id="UP000094622"/>
    </source>
</evidence>
<sequence>MTGFSPGWLDLREPADRAARDAELLDDAVAFAAAVDAPLLVDLGGGTGSTLRAMPGLPETARWRIVDRDPALLAHARDRHPAAETVEADLVRSTPCRSAAPGSSPPRRCSISSRKSGCAASPPGSPPAAAGSTPR</sequence>
<protein>
    <submittedName>
        <fullName evidence="2">Uncharacterized protein</fullName>
    </submittedName>
</protein>
<evidence type="ECO:0000313" key="2">
    <source>
        <dbReference type="EMBL" id="ODN70984.1"/>
    </source>
</evidence>
<dbReference type="Proteomes" id="UP000094622">
    <property type="component" value="Unassembled WGS sequence"/>
</dbReference>
<name>A0A1E3H3W4_9HYPH</name>
<proteinExistence type="predicted"/>
<gene>
    <name evidence="2" type="ORF">A6302_01685</name>
</gene>